<sequence length="59" mass="6980">MDIKVPRLNKRANVCPPKLERLIRSWSRFRKNLTRLLSACKDTNTILLYEIFSGKQFLS</sequence>
<dbReference type="AlphaFoldDB" id="A0A3M7RWQ9"/>
<comment type="caution">
    <text evidence="1">The sequence shown here is derived from an EMBL/GenBank/DDBJ whole genome shotgun (WGS) entry which is preliminary data.</text>
</comment>
<keyword evidence="2" id="KW-1185">Reference proteome</keyword>
<organism evidence="1 2">
    <name type="scientific">Brachionus plicatilis</name>
    <name type="common">Marine rotifer</name>
    <name type="synonym">Brachionus muelleri</name>
    <dbReference type="NCBI Taxonomy" id="10195"/>
    <lineage>
        <taxon>Eukaryota</taxon>
        <taxon>Metazoa</taxon>
        <taxon>Spiralia</taxon>
        <taxon>Gnathifera</taxon>
        <taxon>Rotifera</taxon>
        <taxon>Eurotatoria</taxon>
        <taxon>Monogononta</taxon>
        <taxon>Pseudotrocha</taxon>
        <taxon>Ploima</taxon>
        <taxon>Brachionidae</taxon>
        <taxon>Brachionus</taxon>
    </lineage>
</organism>
<name>A0A3M7RWQ9_BRAPC</name>
<evidence type="ECO:0000313" key="1">
    <source>
        <dbReference type="EMBL" id="RNA27785.1"/>
    </source>
</evidence>
<dbReference type="EMBL" id="REGN01002492">
    <property type="protein sequence ID" value="RNA27785.1"/>
    <property type="molecule type" value="Genomic_DNA"/>
</dbReference>
<accession>A0A3M7RWQ9</accession>
<reference evidence="1 2" key="1">
    <citation type="journal article" date="2018" name="Sci. Rep.">
        <title>Genomic signatures of local adaptation to the degree of environmental predictability in rotifers.</title>
        <authorList>
            <person name="Franch-Gras L."/>
            <person name="Hahn C."/>
            <person name="Garcia-Roger E.M."/>
            <person name="Carmona M.J."/>
            <person name="Serra M."/>
            <person name="Gomez A."/>
        </authorList>
    </citation>
    <scope>NUCLEOTIDE SEQUENCE [LARGE SCALE GENOMIC DNA]</scope>
    <source>
        <strain evidence="1">HYR1</strain>
    </source>
</reference>
<proteinExistence type="predicted"/>
<protein>
    <submittedName>
        <fullName evidence="1">Uncharacterized protein</fullName>
    </submittedName>
</protein>
<evidence type="ECO:0000313" key="2">
    <source>
        <dbReference type="Proteomes" id="UP000276133"/>
    </source>
</evidence>
<gene>
    <name evidence="1" type="ORF">BpHYR1_020891</name>
</gene>
<dbReference type="Proteomes" id="UP000276133">
    <property type="component" value="Unassembled WGS sequence"/>
</dbReference>